<accession>A0A4R6WKG2</accession>
<proteinExistence type="predicted"/>
<sequence length="68" mass="7890">MTALIAKSKLMKRKRVFIALLILFVVAILLHLCCLKEELVQQCRWRQINPTSGIDDIEFLNQDEGYVV</sequence>
<reference evidence="1 2" key="1">
    <citation type="submission" date="2019-03" db="EMBL/GenBank/DDBJ databases">
        <title>Genomic Encyclopedia of Archaeal and Bacterial Type Strains, Phase II (KMG-II): from individual species to whole genera.</title>
        <authorList>
            <person name="Goeker M."/>
        </authorList>
    </citation>
    <scope>NUCLEOTIDE SEQUENCE [LARGE SCALE GENOMIC DNA]</scope>
    <source>
        <strain evidence="1 2">DSM 28353</strain>
    </source>
</reference>
<dbReference type="EMBL" id="SNYV01000011">
    <property type="protein sequence ID" value="TDQ79417.1"/>
    <property type="molecule type" value="Genomic_DNA"/>
</dbReference>
<protein>
    <submittedName>
        <fullName evidence="1">Uncharacterized protein</fullName>
    </submittedName>
</protein>
<gene>
    <name evidence="1" type="ORF">CLV99_0854</name>
</gene>
<comment type="caution">
    <text evidence="1">The sequence shown here is derived from an EMBL/GenBank/DDBJ whole genome shotgun (WGS) entry which is preliminary data.</text>
</comment>
<dbReference type="Proteomes" id="UP000295292">
    <property type="component" value="Unassembled WGS sequence"/>
</dbReference>
<evidence type="ECO:0000313" key="1">
    <source>
        <dbReference type="EMBL" id="TDQ79417.1"/>
    </source>
</evidence>
<keyword evidence="2" id="KW-1185">Reference proteome</keyword>
<name>A0A4R6WKG2_9SPHI</name>
<organism evidence="1 2">
    <name type="scientific">Sphingobacterium yanglingense</name>
    <dbReference type="NCBI Taxonomy" id="1437280"/>
    <lineage>
        <taxon>Bacteria</taxon>
        <taxon>Pseudomonadati</taxon>
        <taxon>Bacteroidota</taxon>
        <taxon>Sphingobacteriia</taxon>
        <taxon>Sphingobacteriales</taxon>
        <taxon>Sphingobacteriaceae</taxon>
        <taxon>Sphingobacterium</taxon>
    </lineage>
</organism>
<dbReference type="AlphaFoldDB" id="A0A4R6WKG2"/>
<evidence type="ECO:0000313" key="2">
    <source>
        <dbReference type="Proteomes" id="UP000295292"/>
    </source>
</evidence>